<protein>
    <submittedName>
        <fullName evidence="1">DNA polymerase III subunit chi</fullName>
    </submittedName>
</protein>
<dbReference type="Proteomes" id="UP000228987">
    <property type="component" value="Unassembled WGS sequence"/>
</dbReference>
<gene>
    <name evidence="1" type="ORF">COA71_09255</name>
</gene>
<dbReference type="InterPro" id="IPR007459">
    <property type="entry name" value="DNA_pol3_chi"/>
</dbReference>
<dbReference type="InterPro" id="IPR036768">
    <property type="entry name" value="PolIII_chi_sf"/>
</dbReference>
<dbReference type="Gene3D" id="3.40.50.10110">
    <property type="entry name" value="DNA polymerase III subunit chi"/>
    <property type="match status" value="1"/>
</dbReference>
<dbReference type="GO" id="GO:0003677">
    <property type="term" value="F:DNA binding"/>
    <property type="evidence" value="ECO:0007669"/>
    <property type="project" value="InterPro"/>
</dbReference>
<sequence length="144" mass="16838">MSKMPKVNFYLLKHGQSSEQYTFACRLCEKILSQKLKAYIHTDTQEQAQYLDDLLWSYRPESFLPHCVIGTDLDEDVSIIIGYADKYQKKFDVLINLSQDIPDFHTSFSRIVEIIPADEEAKALGRVRWKHYKDASYELETHDA</sequence>
<name>A0A2A5CBF5_9GAMM</name>
<dbReference type="PANTHER" id="PTHR38767">
    <property type="entry name" value="DNA POLYMERASE III SUBUNIT CHI"/>
    <property type="match status" value="1"/>
</dbReference>
<dbReference type="GO" id="GO:0003887">
    <property type="term" value="F:DNA-directed DNA polymerase activity"/>
    <property type="evidence" value="ECO:0007669"/>
    <property type="project" value="InterPro"/>
</dbReference>
<proteinExistence type="predicted"/>
<evidence type="ECO:0000313" key="1">
    <source>
        <dbReference type="EMBL" id="PCJ41214.1"/>
    </source>
</evidence>
<comment type="caution">
    <text evidence="1">The sequence shown here is derived from an EMBL/GenBank/DDBJ whole genome shotgun (WGS) entry which is preliminary data.</text>
</comment>
<evidence type="ECO:0000313" key="2">
    <source>
        <dbReference type="Proteomes" id="UP000228987"/>
    </source>
</evidence>
<organism evidence="1 2">
    <name type="scientific">SAR86 cluster bacterium</name>
    <dbReference type="NCBI Taxonomy" id="2030880"/>
    <lineage>
        <taxon>Bacteria</taxon>
        <taxon>Pseudomonadati</taxon>
        <taxon>Pseudomonadota</taxon>
        <taxon>Gammaproteobacteria</taxon>
        <taxon>SAR86 cluster</taxon>
    </lineage>
</organism>
<reference evidence="2" key="1">
    <citation type="submission" date="2017-08" db="EMBL/GenBank/DDBJ databases">
        <title>A dynamic microbial community with high functional redundancy inhabits the cold, oxic subseafloor aquifer.</title>
        <authorList>
            <person name="Tully B.J."/>
            <person name="Wheat C.G."/>
            <person name="Glazer B.T."/>
            <person name="Huber J.A."/>
        </authorList>
    </citation>
    <scope>NUCLEOTIDE SEQUENCE [LARGE SCALE GENOMIC DNA]</scope>
</reference>
<dbReference type="GO" id="GO:0032298">
    <property type="term" value="P:positive regulation of DNA-templated DNA replication initiation"/>
    <property type="evidence" value="ECO:0007669"/>
    <property type="project" value="TreeGrafter"/>
</dbReference>
<dbReference type="Pfam" id="PF04364">
    <property type="entry name" value="DNA_pol3_chi"/>
    <property type="match status" value="1"/>
</dbReference>
<dbReference type="GO" id="GO:0006260">
    <property type="term" value="P:DNA replication"/>
    <property type="evidence" value="ECO:0007669"/>
    <property type="project" value="InterPro"/>
</dbReference>
<dbReference type="PANTHER" id="PTHR38767:SF1">
    <property type="entry name" value="DNA POLYMERASE III SUBUNIT CHI"/>
    <property type="match status" value="1"/>
</dbReference>
<dbReference type="AlphaFoldDB" id="A0A2A5CBF5"/>
<accession>A0A2A5CBF5</accession>
<dbReference type="SUPFAM" id="SSF102400">
    <property type="entry name" value="DNA polymerase III chi subunit"/>
    <property type="match status" value="1"/>
</dbReference>
<dbReference type="EMBL" id="NVWI01000006">
    <property type="protein sequence ID" value="PCJ41214.1"/>
    <property type="molecule type" value="Genomic_DNA"/>
</dbReference>